<evidence type="ECO:0000256" key="1">
    <source>
        <dbReference type="SAM" id="MobiDB-lite"/>
    </source>
</evidence>
<keyword evidence="3" id="KW-1185">Reference proteome</keyword>
<protein>
    <submittedName>
        <fullName evidence="2">Uncharacterized protein</fullName>
    </submittedName>
</protein>
<feature type="compositionally biased region" description="Low complexity" evidence="1">
    <location>
        <begin position="49"/>
        <end position="70"/>
    </location>
</feature>
<feature type="region of interest" description="Disordered" evidence="1">
    <location>
        <begin position="39"/>
        <end position="70"/>
    </location>
</feature>
<comment type="caution">
    <text evidence="2">The sequence shown here is derived from an EMBL/GenBank/DDBJ whole genome shotgun (WGS) entry which is preliminary data.</text>
</comment>
<gene>
    <name evidence="2" type="ORF">MOQ_005735</name>
</gene>
<dbReference type="OrthoDB" id="273398at2759"/>
<dbReference type="EMBL" id="AHKC01012080">
    <property type="protein sequence ID" value="EKF30453.1"/>
    <property type="molecule type" value="Genomic_DNA"/>
</dbReference>
<evidence type="ECO:0000313" key="2">
    <source>
        <dbReference type="EMBL" id="EKF30453.1"/>
    </source>
</evidence>
<dbReference type="Proteomes" id="UP000007350">
    <property type="component" value="Unassembled WGS sequence"/>
</dbReference>
<sequence length="747" mass="82321">MSDALAILDGAAACVTALLMPEELETLIRFLRGESWDDVPPPPTKTKTKITTSSTALSSTSANTTTTTTAAVRDDGDAPWRIPNVLTGFYNYIPLAIAADLSLLSMSSSGERSALVHKFERNGFRVFAVNLLPESRTFDYSLHQKGGSSSAIVRLSCMEAVRTWCDAVYAEKDGVSSRSPVMAAKRHRREETALTANVPPLSSNSRGHFFNSKPIQRRALFILSCCANESAARRGDMNRSRRSCDPLMMFLHEISAMAALCRAKEATHRARIEFAVLLLPDDLAYGGALLEEALREPLCREYCVQLFHGSTTGVIQRDDAETTAFIRRLETWMNVPTAPSHITEANTHADGKTDGVMEQRHRHSQQQDQPQADVAHMELADKTRQRESSFFFVRRENLPLCCFLREALRRFPVILHPMALRQLQALWATRRHLGDVVTGFHALLCPFAHSASVRDCSASSPSMPLFSAKASTTNTTANKGNRDDGMSCYVDTVDILNAMFAAAGQLADGQLLNEAVAFAVLYEDIVWKRSMRLQRIPGVVSVLERLWRRWGNDTDMIFQEALALCVPVYTPSSTLQNESYQSAQGNGAEDTRAVVAVPAAMRTPAAKMPLGAELMHAALLAVLPPQESLEELKGVMGQDGGHGYPSGLKGENCHDKSAAMTMQEFSLSENNFFNPTIPDSVRLLHLLTSHALGQGNSRQKYVSFEVLQRICQISDEALVRALKELQLAGMVKLNGREFKARAVLDNS</sequence>
<evidence type="ECO:0000313" key="3">
    <source>
        <dbReference type="Proteomes" id="UP000007350"/>
    </source>
</evidence>
<accession>K2M686</accession>
<organism evidence="2 3">
    <name type="scientific">Trypanosoma cruzi marinkellei</name>
    <dbReference type="NCBI Taxonomy" id="85056"/>
    <lineage>
        <taxon>Eukaryota</taxon>
        <taxon>Discoba</taxon>
        <taxon>Euglenozoa</taxon>
        <taxon>Kinetoplastea</taxon>
        <taxon>Metakinetoplastina</taxon>
        <taxon>Trypanosomatida</taxon>
        <taxon>Trypanosomatidae</taxon>
        <taxon>Trypanosoma</taxon>
        <taxon>Schizotrypanum</taxon>
    </lineage>
</organism>
<reference evidence="2 3" key="1">
    <citation type="journal article" date="2012" name="BMC Genomics">
        <title>Comparative genomic analysis of human infective Trypanosoma cruzi lineages with the bat-restricted subspecies T. cruzi marinkellei.</title>
        <authorList>
            <person name="Franzen O."/>
            <person name="Talavera-Lopez C."/>
            <person name="Ochaya S."/>
            <person name="Butler C.E."/>
            <person name="Messenger L.A."/>
            <person name="Lewis M.D."/>
            <person name="Llewellyn M.S."/>
            <person name="Marinkelle C.J."/>
            <person name="Tyler K.M."/>
            <person name="Miles M.A."/>
            <person name="Andersson B."/>
        </authorList>
    </citation>
    <scope>NUCLEOTIDE SEQUENCE [LARGE SCALE GENOMIC DNA]</scope>
    <source>
        <strain evidence="2 3">B7</strain>
    </source>
</reference>
<dbReference type="AlphaFoldDB" id="K2M686"/>
<proteinExistence type="predicted"/>
<name>K2M686_TRYCR</name>